<dbReference type="PANTHER" id="PTHR42879:SF2">
    <property type="entry name" value="3-OXOACYL-[ACYL-CARRIER-PROTEIN] REDUCTASE FABG"/>
    <property type="match status" value="1"/>
</dbReference>
<protein>
    <submittedName>
        <fullName evidence="3">3-oxoacyl-ACP reductase</fullName>
    </submittedName>
</protein>
<evidence type="ECO:0000256" key="1">
    <source>
        <dbReference type="ARBA" id="ARBA00006484"/>
    </source>
</evidence>
<dbReference type="Proteomes" id="UP000292580">
    <property type="component" value="Unassembled WGS sequence"/>
</dbReference>
<dbReference type="PRINTS" id="PR00080">
    <property type="entry name" value="SDRFAMILY"/>
</dbReference>
<accession>A0A483CR30</accession>
<organism evidence="3 4">
    <name type="scientific">Methanofollis fontis</name>
    <dbReference type="NCBI Taxonomy" id="2052832"/>
    <lineage>
        <taxon>Archaea</taxon>
        <taxon>Methanobacteriati</taxon>
        <taxon>Methanobacteriota</taxon>
        <taxon>Stenosarchaea group</taxon>
        <taxon>Methanomicrobia</taxon>
        <taxon>Methanomicrobiales</taxon>
        <taxon>Methanomicrobiaceae</taxon>
        <taxon>Methanofollis</taxon>
    </lineage>
</organism>
<evidence type="ECO:0000256" key="2">
    <source>
        <dbReference type="ARBA" id="ARBA00023002"/>
    </source>
</evidence>
<dbReference type="RefSeq" id="WP_130647475.1">
    <property type="nucleotide sequence ID" value="NZ_PGCL01000004.1"/>
</dbReference>
<dbReference type="Gene3D" id="3.40.50.720">
    <property type="entry name" value="NAD(P)-binding Rossmann-like Domain"/>
    <property type="match status" value="1"/>
</dbReference>
<dbReference type="OrthoDB" id="24596at2157"/>
<dbReference type="FunFam" id="3.40.50.720:FF:000173">
    <property type="entry name" value="3-oxoacyl-[acyl-carrier protein] reductase"/>
    <property type="match status" value="1"/>
</dbReference>
<dbReference type="Pfam" id="PF13561">
    <property type="entry name" value="adh_short_C2"/>
    <property type="match status" value="1"/>
</dbReference>
<keyword evidence="4" id="KW-1185">Reference proteome</keyword>
<evidence type="ECO:0000313" key="4">
    <source>
        <dbReference type="Proteomes" id="UP000292580"/>
    </source>
</evidence>
<sequence length="248" mass="26606">MLLKGKTAVITGCLRGIGRTTMDLFAENRANIFACAQIEDVEFSSHIEKIAKKYDISITPIYFDLMDENAIKSGMKKILSAKQPIDILVNNAGMTSNALFQMTSIAKMRDVFEVDFFSQMLITQSIVRVMLKQKSGSIINISSIAGIDGNAGQIAYSAAKAALIGATKTMALELGSSGIRVNAVAPGVIDTDMTRSLSDEIKTELIAPASIPRLGTKEEVAKVLLYLGSDLSEYVTGQVIRIDGGIGC</sequence>
<comment type="caution">
    <text evidence="3">The sequence shown here is derived from an EMBL/GenBank/DDBJ whole genome shotgun (WGS) entry which is preliminary data.</text>
</comment>
<dbReference type="AlphaFoldDB" id="A0A483CR30"/>
<dbReference type="GO" id="GO:0016491">
    <property type="term" value="F:oxidoreductase activity"/>
    <property type="evidence" value="ECO:0007669"/>
    <property type="project" value="UniProtKB-KW"/>
</dbReference>
<dbReference type="SUPFAM" id="SSF51735">
    <property type="entry name" value="NAD(P)-binding Rossmann-fold domains"/>
    <property type="match status" value="1"/>
</dbReference>
<comment type="similarity">
    <text evidence="1">Belongs to the short-chain dehydrogenases/reductases (SDR) family.</text>
</comment>
<name>A0A483CR30_9EURY</name>
<dbReference type="EMBL" id="PGCL01000004">
    <property type="protein sequence ID" value="TAJ43700.1"/>
    <property type="molecule type" value="Genomic_DNA"/>
</dbReference>
<keyword evidence="2" id="KW-0560">Oxidoreductase</keyword>
<dbReference type="PRINTS" id="PR00081">
    <property type="entry name" value="GDHRDH"/>
</dbReference>
<gene>
    <name evidence="3" type="ORF">CUJ86_10235</name>
</gene>
<dbReference type="InterPro" id="IPR036291">
    <property type="entry name" value="NAD(P)-bd_dom_sf"/>
</dbReference>
<dbReference type="InterPro" id="IPR002347">
    <property type="entry name" value="SDR_fam"/>
</dbReference>
<evidence type="ECO:0000313" key="3">
    <source>
        <dbReference type="EMBL" id="TAJ43700.1"/>
    </source>
</evidence>
<proteinExistence type="inferred from homology"/>
<dbReference type="InterPro" id="IPR050259">
    <property type="entry name" value="SDR"/>
</dbReference>
<reference evidence="3 4" key="1">
    <citation type="submission" date="2017-11" db="EMBL/GenBank/DDBJ databases">
        <title>Isolation and Characterization of Methanofollis Species from Methane Seep Offshore SW Taiwan.</title>
        <authorList>
            <person name="Teng N.-H."/>
            <person name="Lai M.-C."/>
            <person name="Chen S.-C."/>
        </authorList>
    </citation>
    <scope>NUCLEOTIDE SEQUENCE [LARGE SCALE GENOMIC DNA]</scope>
    <source>
        <strain evidence="3 4">FWC-SCC2</strain>
    </source>
</reference>
<dbReference type="PANTHER" id="PTHR42879">
    <property type="entry name" value="3-OXOACYL-(ACYL-CARRIER-PROTEIN) REDUCTASE"/>
    <property type="match status" value="1"/>
</dbReference>